<evidence type="ECO:0000313" key="2">
    <source>
        <dbReference type="EMBL" id="GJT45984.1"/>
    </source>
</evidence>
<comment type="caution">
    <text evidence="2">The sequence shown here is derived from an EMBL/GenBank/DDBJ whole genome shotgun (WGS) entry which is preliminary data.</text>
</comment>
<evidence type="ECO:0000256" key="1">
    <source>
        <dbReference type="SAM" id="MobiDB-lite"/>
    </source>
</evidence>
<protein>
    <submittedName>
        <fullName evidence="2">Uncharacterized protein</fullName>
    </submittedName>
</protein>
<dbReference type="EMBL" id="BQNB010015946">
    <property type="protein sequence ID" value="GJT45984.1"/>
    <property type="molecule type" value="Genomic_DNA"/>
</dbReference>
<feature type="region of interest" description="Disordered" evidence="1">
    <location>
        <begin position="13"/>
        <end position="76"/>
    </location>
</feature>
<evidence type="ECO:0000313" key="3">
    <source>
        <dbReference type="Proteomes" id="UP001151760"/>
    </source>
</evidence>
<gene>
    <name evidence="2" type="ORF">Tco_0954699</name>
</gene>
<dbReference type="Proteomes" id="UP001151760">
    <property type="component" value="Unassembled WGS sequence"/>
</dbReference>
<keyword evidence="3" id="KW-1185">Reference proteome</keyword>
<organism evidence="2 3">
    <name type="scientific">Tanacetum coccineum</name>
    <dbReference type="NCBI Taxonomy" id="301880"/>
    <lineage>
        <taxon>Eukaryota</taxon>
        <taxon>Viridiplantae</taxon>
        <taxon>Streptophyta</taxon>
        <taxon>Embryophyta</taxon>
        <taxon>Tracheophyta</taxon>
        <taxon>Spermatophyta</taxon>
        <taxon>Magnoliopsida</taxon>
        <taxon>eudicotyledons</taxon>
        <taxon>Gunneridae</taxon>
        <taxon>Pentapetalae</taxon>
        <taxon>asterids</taxon>
        <taxon>campanulids</taxon>
        <taxon>Asterales</taxon>
        <taxon>Asteraceae</taxon>
        <taxon>Asteroideae</taxon>
        <taxon>Anthemideae</taxon>
        <taxon>Anthemidinae</taxon>
        <taxon>Tanacetum</taxon>
    </lineage>
</organism>
<feature type="compositionally biased region" description="Polar residues" evidence="1">
    <location>
        <begin position="32"/>
        <end position="43"/>
    </location>
</feature>
<reference evidence="2" key="2">
    <citation type="submission" date="2022-01" db="EMBL/GenBank/DDBJ databases">
        <authorList>
            <person name="Yamashiro T."/>
            <person name="Shiraishi A."/>
            <person name="Satake H."/>
            <person name="Nakayama K."/>
        </authorList>
    </citation>
    <scope>NUCLEOTIDE SEQUENCE</scope>
</reference>
<proteinExistence type="predicted"/>
<accession>A0ABQ5E558</accession>
<name>A0ABQ5E558_9ASTR</name>
<sequence>MPYNKLHLCHSTLPSTSVVSPTPPTTQPIPSEATTIPSLSQPASPTPSPAHEPMRDISLNNHPLTNKPPTTRSRSTTSYFGAMLTDISRDDLTELYRIVMRKHGMNKPEDELEKFKVMLDKKLQGGKPDEDCYKLLKMMEKQAGIRKHKDWLVQEQTTLGKDFSNPLMADNLPKIVWLSTHHIWQSPYHKPSAHWKFTFFMWPKIETNPEQTGLLVEFISNPIMAINVFPKTNGIQHNNVSCTESLNGFHSTTMDMHLSGGQRTDYSRVNG</sequence>
<feature type="compositionally biased region" description="Polar residues" evidence="1">
    <location>
        <begin position="58"/>
        <end position="69"/>
    </location>
</feature>
<reference evidence="2" key="1">
    <citation type="journal article" date="2022" name="Int. J. Mol. Sci.">
        <title>Draft Genome of Tanacetum Coccineum: Genomic Comparison of Closely Related Tanacetum-Family Plants.</title>
        <authorList>
            <person name="Yamashiro T."/>
            <person name="Shiraishi A."/>
            <person name="Nakayama K."/>
            <person name="Satake H."/>
        </authorList>
    </citation>
    <scope>NUCLEOTIDE SEQUENCE</scope>
</reference>